<name>A0A4R0KHJ9_9ACTN</name>
<dbReference type="AlphaFoldDB" id="A0A4R0KHJ9"/>
<dbReference type="EMBL" id="SJKB01000007">
    <property type="protein sequence ID" value="TCC59390.1"/>
    <property type="molecule type" value="Genomic_DNA"/>
</dbReference>
<dbReference type="OrthoDB" id="3763570at2"/>
<accession>A0A4R0KHJ9</accession>
<dbReference type="PANTHER" id="PTHR36436:SF6">
    <property type="entry name" value="SLL5081 PROTEIN"/>
    <property type="match status" value="1"/>
</dbReference>
<dbReference type="Pfam" id="PF09234">
    <property type="entry name" value="DUF1963"/>
    <property type="match status" value="1"/>
</dbReference>
<comment type="caution">
    <text evidence="2">The sequence shown here is derived from an EMBL/GenBank/DDBJ whole genome shotgun (WGS) entry which is preliminary data.</text>
</comment>
<dbReference type="SUPFAM" id="SSF103032">
    <property type="entry name" value="Hypothetical protein YwqG"/>
    <property type="match status" value="1"/>
</dbReference>
<reference evidence="2 3" key="1">
    <citation type="submission" date="2019-02" db="EMBL/GenBank/DDBJ databases">
        <title>Kribbella capetownensis sp. nov. and Kribbella speibonae sp. nov., isolated from soil.</title>
        <authorList>
            <person name="Curtis S.M."/>
            <person name="Norton I."/>
            <person name="Everest G.J."/>
            <person name="Meyers P.R."/>
        </authorList>
    </citation>
    <scope>NUCLEOTIDE SEQUENCE [LARGE SCALE GENOMIC DNA]</scope>
    <source>
        <strain evidence="2 3">NRRL B-24813</strain>
    </source>
</reference>
<evidence type="ECO:0000256" key="1">
    <source>
        <dbReference type="SAM" id="MobiDB-lite"/>
    </source>
</evidence>
<evidence type="ECO:0000313" key="2">
    <source>
        <dbReference type="EMBL" id="TCC59390.1"/>
    </source>
</evidence>
<keyword evidence="3" id="KW-1185">Reference proteome</keyword>
<dbReference type="Proteomes" id="UP000291144">
    <property type="component" value="Unassembled WGS sequence"/>
</dbReference>
<protein>
    <submittedName>
        <fullName evidence="2">DUF1963 domain-containing protein</fullName>
    </submittedName>
</protein>
<gene>
    <name evidence="2" type="ORF">E0H73_22325</name>
</gene>
<dbReference type="Gene3D" id="2.30.320.10">
    <property type="entry name" value="YwqG-like"/>
    <property type="match status" value="1"/>
</dbReference>
<dbReference type="RefSeq" id="WP_131359660.1">
    <property type="nucleotide sequence ID" value="NZ_SJKB01000007.1"/>
</dbReference>
<dbReference type="InterPro" id="IPR015315">
    <property type="entry name" value="DUF1963"/>
</dbReference>
<sequence length="285" mass="32266">MTTTNWTHPPTTPDEFVQRLRQLGLSEYTDRLLAMCRHSVRLLPDQTDGRRTQLGGKPELPEETPWPVTDGRPLSFIAQVDCSELPTLDDGPLPASGLLSFFYDGVEQAAWGFDPTDADHWRVIYTPPTTPSAIRDFPPDLEPTGRYEATTLRPEIEWTIPPWESFAVEELGIGRAADGYADVFGDSDSLIHRLLGHPEPVQGDMQHECQLASNGIYCGDSTYTESARAQKLLPASSEWRLLLQVDSAEDLGMMWGDVGRLYYWIRDQDLRDREWDKVWLVLQCS</sequence>
<proteinExistence type="predicted"/>
<organism evidence="2 3">
    <name type="scientific">Kribbella pittospori</name>
    <dbReference type="NCBI Taxonomy" id="722689"/>
    <lineage>
        <taxon>Bacteria</taxon>
        <taxon>Bacillati</taxon>
        <taxon>Actinomycetota</taxon>
        <taxon>Actinomycetes</taxon>
        <taxon>Propionibacteriales</taxon>
        <taxon>Kribbellaceae</taxon>
        <taxon>Kribbella</taxon>
    </lineage>
</organism>
<evidence type="ECO:0000313" key="3">
    <source>
        <dbReference type="Proteomes" id="UP000291144"/>
    </source>
</evidence>
<feature type="region of interest" description="Disordered" evidence="1">
    <location>
        <begin position="47"/>
        <end position="69"/>
    </location>
</feature>
<dbReference type="PANTHER" id="PTHR36436">
    <property type="entry name" value="SLL5081 PROTEIN"/>
    <property type="match status" value="1"/>
</dbReference>
<dbReference type="InterPro" id="IPR035948">
    <property type="entry name" value="YwqG-like_sf"/>
</dbReference>